<protein>
    <submittedName>
        <fullName evidence="12">Protein kinase 2</fullName>
    </submittedName>
</protein>
<feature type="domain" description="RING-type" evidence="11">
    <location>
        <begin position="6"/>
        <end position="47"/>
    </location>
</feature>
<dbReference type="Gene3D" id="1.10.510.10">
    <property type="entry name" value="Transferase(Phosphotransferase) domain 1"/>
    <property type="match status" value="1"/>
</dbReference>
<dbReference type="Proteomes" id="UP000186817">
    <property type="component" value="Unassembled WGS sequence"/>
</dbReference>
<evidence type="ECO:0000256" key="5">
    <source>
        <dbReference type="ARBA" id="ARBA00022840"/>
    </source>
</evidence>
<evidence type="ECO:0000256" key="1">
    <source>
        <dbReference type="ARBA" id="ARBA00022527"/>
    </source>
</evidence>
<accession>A0A1Q9DS75</accession>
<evidence type="ECO:0000256" key="2">
    <source>
        <dbReference type="ARBA" id="ARBA00022679"/>
    </source>
</evidence>
<comment type="caution">
    <text evidence="12">The sequence shown here is derived from an EMBL/GenBank/DDBJ whole genome shotgun (WGS) entry which is preliminary data.</text>
</comment>
<evidence type="ECO:0000256" key="7">
    <source>
        <dbReference type="PROSITE-ProRule" id="PRU10141"/>
    </source>
</evidence>
<feature type="region of interest" description="Disordered" evidence="8">
    <location>
        <begin position="712"/>
        <end position="774"/>
    </location>
</feature>
<sequence length="821" mass="90548">MSRYPCALCLEDLGLPCCGGLMCRHCLERWIAVRIQAGNVPTCPLCRAELVLTSDAWTAWMDANRQVHGVEEALRDSNLRGGFFRSKIAGIIRKMLAGAFFVDGVRAGVDAARESREGRVVVNVAAVAMGMVIGKMGYVFGTVATMAPGIAHLLLSQAWVTAQLVVRRAWMDARHAFHEFMSAELVPTGNANRQAHGAEQALRDSNLHGGFFRSKIAGIIRKMFGGAFFVAGVGAGVDVARESREGRVVVISATVASSMVMGMVGYVLGTVATIAPDIVHLLLSQAWITAQLVVSRACMDARHAFREFIDLLRDQGVELTADALSLPRHFSDSVDEAEAEDSDGYAKRSTWRQGRGVQRRNSRYDMVQRLLEAAHEEGSAVSPRASMESVFSSCNSSATSPRRGFQKLRAGPAQEQVGPQSFECLSLVGRGAFAEVYHVRQRSTGESFAMKVQHKEKVFRSNLLRYAMTERHLLSYIRHPYIVSLHYAFQTSNHLVMVLTYCSGGTLQQLLRSLGRHLSALDERGARHFTAELGKIVYRDLKPDNVRRGVGTKTHCGSVAYIAPEILLGKMHGPTVDIYNLGVLLYTMLIGLPPFFHREKERLRQNIASQPLELPSCLPGEAASLIAATMEREPDLRIGARDTAEVKKHEFFNKIDFDALAARQGRQGNEIRLSKKLEELKSRWQAHGTDGFGGHASSAKSSLADCQAYASPAAMPKSTGPPRLRIDMDAQVPAPPLPDLPPIPPEGQGEAEPSKPQMQRRRSGRRQSQGKNVYIEGWDYKDPSASTEAHITSYLQRSPGTGRKPRPLRFRGLRCLRWLLR</sequence>
<keyword evidence="5 7" id="KW-0067">ATP-binding</keyword>
<dbReference type="SUPFAM" id="SSF57850">
    <property type="entry name" value="RING/U-box"/>
    <property type="match status" value="1"/>
</dbReference>
<dbReference type="GO" id="GO:0008270">
    <property type="term" value="F:zinc ion binding"/>
    <property type="evidence" value="ECO:0007669"/>
    <property type="project" value="UniProtKB-KW"/>
</dbReference>
<dbReference type="InterPro" id="IPR000719">
    <property type="entry name" value="Prot_kinase_dom"/>
</dbReference>
<reference evidence="12 13" key="1">
    <citation type="submission" date="2016-02" db="EMBL/GenBank/DDBJ databases">
        <title>Genome analysis of coral dinoflagellate symbionts highlights evolutionary adaptations to a symbiotic lifestyle.</title>
        <authorList>
            <person name="Aranda M."/>
            <person name="Li Y."/>
            <person name="Liew Y.J."/>
            <person name="Baumgarten S."/>
            <person name="Simakov O."/>
            <person name="Wilson M."/>
            <person name="Piel J."/>
            <person name="Ashoor H."/>
            <person name="Bougouffa S."/>
            <person name="Bajic V.B."/>
            <person name="Ryu T."/>
            <person name="Ravasi T."/>
            <person name="Bayer T."/>
            <person name="Micklem G."/>
            <person name="Kim H."/>
            <person name="Bhak J."/>
            <person name="Lajeunesse T.C."/>
            <person name="Voolstra C.R."/>
        </authorList>
    </citation>
    <scope>NUCLEOTIDE SEQUENCE [LARGE SCALE GENOMIC DNA]</scope>
    <source>
        <strain evidence="12 13">CCMP2467</strain>
    </source>
</reference>
<dbReference type="InterPro" id="IPR045270">
    <property type="entry name" value="STKc_AGC"/>
</dbReference>
<evidence type="ECO:0000259" key="11">
    <source>
        <dbReference type="PROSITE" id="PS50089"/>
    </source>
</evidence>
<keyword evidence="9" id="KW-0812">Transmembrane</keyword>
<dbReference type="Pfam" id="PF00069">
    <property type="entry name" value="Pkinase"/>
    <property type="match status" value="2"/>
</dbReference>
<evidence type="ECO:0000259" key="10">
    <source>
        <dbReference type="PROSITE" id="PS50011"/>
    </source>
</evidence>
<dbReference type="SMART" id="SM00220">
    <property type="entry name" value="S_TKc"/>
    <property type="match status" value="1"/>
</dbReference>
<keyword evidence="6" id="KW-0862">Zinc</keyword>
<gene>
    <name evidence="12" type="primary">pkgB</name>
    <name evidence="12" type="ORF">AK812_SmicGene19560</name>
</gene>
<feature type="domain" description="Protein kinase" evidence="10">
    <location>
        <begin position="422"/>
        <end position="652"/>
    </location>
</feature>
<evidence type="ECO:0000313" key="13">
    <source>
        <dbReference type="Proteomes" id="UP000186817"/>
    </source>
</evidence>
<keyword evidence="3 7" id="KW-0547">Nucleotide-binding</keyword>
<keyword evidence="4 12" id="KW-0418">Kinase</keyword>
<evidence type="ECO:0000256" key="3">
    <source>
        <dbReference type="ARBA" id="ARBA00022741"/>
    </source>
</evidence>
<evidence type="ECO:0000256" key="6">
    <source>
        <dbReference type="PROSITE-ProRule" id="PRU00175"/>
    </source>
</evidence>
<feature type="compositionally biased region" description="Pro residues" evidence="8">
    <location>
        <begin position="733"/>
        <end position="745"/>
    </location>
</feature>
<dbReference type="InterPro" id="IPR017441">
    <property type="entry name" value="Protein_kinase_ATP_BS"/>
</dbReference>
<keyword evidence="6" id="KW-0863">Zinc-finger</keyword>
<evidence type="ECO:0000313" key="12">
    <source>
        <dbReference type="EMBL" id="OLP98020.1"/>
    </source>
</evidence>
<keyword evidence="2" id="KW-0808">Transferase</keyword>
<dbReference type="Gene3D" id="3.30.40.10">
    <property type="entry name" value="Zinc/RING finger domain, C3HC4 (zinc finger)"/>
    <property type="match status" value="1"/>
</dbReference>
<dbReference type="GO" id="GO:0004674">
    <property type="term" value="F:protein serine/threonine kinase activity"/>
    <property type="evidence" value="ECO:0007669"/>
    <property type="project" value="UniProtKB-KW"/>
</dbReference>
<feature type="transmembrane region" description="Helical" evidence="9">
    <location>
        <begin position="248"/>
        <end position="268"/>
    </location>
</feature>
<dbReference type="OrthoDB" id="10334409at2759"/>
<dbReference type="PANTHER" id="PTHR24351">
    <property type="entry name" value="RIBOSOMAL PROTEIN S6 KINASE"/>
    <property type="match status" value="1"/>
</dbReference>
<dbReference type="AlphaFoldDB" id="A0A1Q9DS75"/>
<feature type="binding site" evidence="7">
    <location>
        <position position="451"/>
    </location>
    <ligand>
        <name>ATP</name>
        <dbReference type="ChEBI" id="CHEBI:30616"/>
    </ligand>
</feature>
<dbReference type="EMBL" id="LSRX01000411">
    <property type="protein sequence ID" value="OLP98020.1"/>
    <property type="molecule type" value="Genomic_DNA"/>
</dbReference>
<dbReference type="Gene3D" id="3.30.200.20">
    <property type="entry name" value="Phosphorylase Kinase, domain 1"/>
    <property type="match status" value="1"/>
</dbReference>
<dbReference type="SUPFAM" id="SSF56112">
    <property type="entry name" value="Protein kinase-like (PK-like)"/>
    <property type="match status" value="1"/>
</dbReference>
<name>A0A1Q9DS75_SYMMI</name>
<keyword evidence="9" id="KW-0472">Membrane</keyword>
<evidence type="ECO:0000256" key="4">
    <source>
        <dbReference type="ARBA" id="ARBA00022777"/>
    </source>
</evidence>
<dbReference type="InterPro" id="IPR013083">
    <property type="entry name" value="Znf_RING/FYVE/PHD"/>
</dbReference>
<evidence type="ECO:0000256" key="8">
    <source>
        <dbReference type="SAM" id="MobiDB-lite"/>
    </source>
</evidence>
<proteinExistence type="predicted"/>
<dbReference type="InterPro" id="IPR011009">
    <property type="entry name" value="Kinase-like_dom_sf"/>
</dbReference>
<dbReference type="PROSITE" id="PS50089">
    <property type="entry name" value="ZF_RING_2"/>
    <property type="match status" value="1"/>
</dbReference>
<organism evidence="12 13">
    <name type="scientific">Symbiodinium microadriaticum</name>
    <name type="common">Dinoflagellate</name>
    <name type="synonym">Zooxanthella microadriatica</name>
    <dbReference type="NCBI Taxonomy" id="2951"/>
    <lineage>
        <taxon>Eukaryota</taxon>
        <taxon>Sar</taxon>
        <taxon>Alveolata</taxon>
        <taxon>Dinophyceae</taxon>
        <taxon>Suessiales</taxon>
        <taxon>Symbiodiniaceae</taxon>
        <taxon>Symbiodinium</taxon>
    </lineage>
</organism>
<feature type="transmembrane region" description="Helical" evidence="9">
    <location>
        <begin position="120"/>
        <end position="140"/>
    </location>
</feature>
<keyword evidence="9" id="KW-1133">Transmembrane helix</keyword>
<keyword evidence="13" id="KW-1185">Reference proteome</keyword>
<dbReference type="PROSITE" id="PS50011">
    <property type="entry name" value="PROTEIN_KINASE_DOM"/>
    <property type="match status" value="1"/>
</dbReference>
<dbReference type="GO" id="GO:0005524">
    <property type="term" value="F:ATP binding"/>
    <property type="evidence" value="ECO:0007669"/>
    <property type="project" value="UniProtKB-UniRule"/>
</dbReference>
<dbReference type="CDD" id="cd05123">
    <property type="entry name" value="STKc_AGC"/>
    <property type="match status" value="1"/>
</dbReference>
<keyword evidence="6" id="KW-0479">Metal-binding</keyword>
<dbReference type="PROSITE" id="PS00107">
    <property type="entry name" value="PROTEIN_KINASE_ATP"/>
    <property type="match status" value="1"/>
</dbReference>
<dbReference type="InterPro" id="IPR001841">
    <property type="entry name" value="Znf_RING"/>
</dbReference>
<keyword evidence="1" id="KW-0723">Serine/threonine-protein kinase</keyword>
<evidence type="ECO:0000256" key="9">
    <source>
        <dbReference type="SAM" id="Phobius"/>
    </source>
</evidence>